<dbReference type="InterPro" id="IPR029044">
    <property type="entry name" value="Nucleotide-diphossugar_trans"/>
</dbReference>
<dbReference type="Proteomes" id="UP000737018">
    <property type="component" value="Unassembled WGS sequence"/>
</dbReference>
<gene>
    <name evidence="1" type="ORF">CMV_017111</name>
</gene>
<organism evidence="1 2">
    <name type="scientific">Castanea mollissima</name>
    <name type="common">Chinese chestnut</name>
    <dbReference type="NCBI Taxonomy" id="60419"/>
    <lineage>
        <taxon>Eukaryota</taxon>
        <taxon>Viridiplantae</taxon>
        <taxon>Streptophyta</taxon>
        <taxon>Embryophyta</taxon>
        <taxon>Tracheophyta</taxon>
        <taxon>Spermatophyta</taxon>
        <taxon>Magnoliopsida</taxon>
        <taxon>eudicotyledons</taxon>
        <taxon>Gunneridae</taxon>
        <taxon>Pentapetalae</taxon>
        <taxon>rosids</taxon>
        <taxon>fabids</taxon>
        <taxon>Fagales</taxon>
        <taxon>Fagaceae</taxon>
        <taxon>Castanea</taxon>
    </lineage>
</organism>
<reference evidence="1" key="1">
    <citation type="submission" date="2020-03" db="EMBL/GenBank/DDBJ databases">
        <title>Castanea mollissima Vanexum genome sequencing.</title>
        <authorList>
            <person name="Staton M."/>
        </authorList>
    </citation>
    <scope>NUCLEOTIDE SEQUENCE</scope>
    <source>
        <tissue evidence="1">Leaf</tissue>
    </source>
</reference>
<comment type="caution">
    <text evidence="1">The sequence shown here is derived from an EMBL/GenBank/DDBJ whole genome shotgun (WGS) entry which is preliminary data.</text>
</comment>
<protein>
    <submittedName>
        <fullName evidence="1">Uncharacterized protein</fullName>
    </submittedName>
</protein>
<dbReference type="PANTHER" id="PTHR33604:SF3">
    <property type="entry name" value="OSJNBA0004B13.7 PROTEIN"/>
    <property type="match status" value="1"/>
</dbReference>
<proteinExistence type="predicted"/>
<evidence type="ECO:0000313" key="2">
    <source>
        <dbReference type="Proteomes" id="UP000737018"/>
    </source>
</evidence>
<dbReference type="CDD" id="cd00761">
    <property type="entry name" value="Glyco_tranf_GTA_type"/>
    <property type="match status" value="1"/>
</dbReference>
<name>A0A8J4VR05_9ROSI</name>
<dbReference type="EMBL" id="JRKL02002691">
    <property type="protein sequence ID" value="KAF3957926.1"/>
    <property type="molecule type" value="Genomic_DNA"/>
</dbReference>
<dbReference type="Gene3D" id="3.90.550.10">
    <property type="entry name" value="Spore Coat Polysaccharide Biosynthesis Protein SpsA, Chain A"/>
    <property type="match status" value="1"/>
</dbReference>
<dbReference type="PANTHER" id="PTHR33604">
    <property type="entry name" value="OSJNBA0004B13.7 PROTEIN"/>
    <property type="match status" value="1"/>
</dbReference>
<dbReference type="OrthoDB" id="2020070at2759"/>
<dbReference type="SUPFAM" id="SSF53448">
    <property type="entry name" value="Nucleotide-diphospho-sugar transferases"/>
    <property type="match status" value="1"/>
</dbReference>
<accession>A0A8J4VR05</accession>
<evidence type="ECO:0000313" key="1">
    <source>
        <dbReference type="EMBL" id="KAF3957926.1"/>
    </source>
</evidence>
<keyword evidence="2" id="KW-1185">Reference proteome</keyword>
<sequence>MMGPKRQFVPLLLLFFISAFFLLFLHSYFSTSNPNPNPNFVNSLKNPNPNPKSPNFTFIIKVLAFNRLDSLSRCLRSLAAADYLSDPVHLHIHIDHFASTNNDSLQLDRNLGSSHRILEFVDDFEWRFGEKLVHYRTGNAGLQAQWLEAWWPSSDNEFAFVVEDDLEVSPLYYRFLRSLIVNFYFNASNYSPYIFGASLQRPRFVPGKHGNKIKLDNNARLFLYQLVGTWGQLLFPKPWKEFRLWYDIHKAKGIKPFLEGMVTTGWYKKMGERIWTPCWS</sequence>
<dbReference type="AlphaFoldDB" id="A0A8J4VR05"/>